<dbReference type="PANTHER" id="PTHR46033">
    <property type="entry name" value="PROTEIN MAIN-LIKE 2"/>
    <property type="match status" value="1"/>
</dbReference>
<feature type="region of interest" description="Disordered" evidence="1">
    <location>
        <begin position="1"/>
        <end position="24"/>
    </location>
</feature>
<sequence length="408" mass="45361">MLARVPHLGTYNPREGGGPLSGVLPTPESMMTRRPQLGASVLTLGKLDIVLCWAILSCEVDLSEGLKVSPDSILRLTVECRELPHSFVNYPSNSDPLTDWEEWTDDILVDPAYVSLLTSAEVLDSVRIFCELGCKNELGSLGTLIYQWSTSTHTFITSSGEFTPTLEDVVVLLRLPLLGSGTSSSLELNEKESDACNFLISSLPKSVNNLNTWQKEDVSGGRKESFSAWLRYFYKGIKPQKVSQRGNPREEENGLGLNNPYRLMAYLACWLSHFIFPMPLKDGLNVVVFPFAVKLARGKALQLAPLFLGLLYYRLDSIHTDTTQSVGRYDGSETLDAIRVFPQGDAQEAAVDLIFKGENSLRCLAPRKAKDWEGYDQLAYLGKIVLPAEFATAEAERLKEKARFARQI</sequence>
<keyword evidence="4" id="KW-1185">Reference proteome</keyword>
<dbReference type="OrthoDB" id="1679068at2759"/>
<protein>
    <recommendedName>
        <fullName evidence="2">Aminotransferase-like plant mobile domain-containing protein</fullName>
    </recommendedName>
</protein>
<name>A0A5J5B3B2_9ASTE</name>
<evidence type="ECO:0000313" key="3">
    <source>
        <dbReference type="EMBL" id="KAA8537169.1"/>
    </source>
</evidence>
<dbReference type="Proteomes" id="UP000325577">
    <property type="component" value="Linkage Group LG16"/>
</dbReference>
<dbReference type="GO" id="GO:0010073">
    <property type="term" value="P:meristem maintenance"/>
    <property type="evidence" value="ECO:0007669"/>
    <property type="project" value="InterPro"/>
</dbReference>
<dbReference type="Pfam" id="PF10536">
    <property type="entry name" value="PMD"/>
    <property type="match status" value="1"/>
</dbReference>
<dbReference type="InterPro" id="IPR019557">
    <property type="entry name" value="AminoTfrase-like_pln_mobile"/>
</dbReference>
<reference evidence="3 4" key="1">
    <citation type="submission" date="2019-09" db="EMBL/GenBank/DDBJ databases">
        <title>A chromosome-level genome assembly of the Chinese tupelo Nyssa sinensis.</title>
        <authorList>
            <person name="Yang X."/>
            <person name="Kang M."/>
            <person name="Yang Y."/>
            <person name="Xiong H."/>
            <person name="Wang M."/>
            <person name="Zhang Z."/>
            <person name="Wang Z."/>
            <person name="Wu H."/>
            <person name="Ma T."/>
            <person name="Liu J."/>
            <person name="Xi Z."/>
        </authorList>
    </citation>
    <scope>NUCLEOTIDE SEQUENCE [LARGE SCALE GENOMIC DNA]</scope>
    <source>
        <strain evidence="3">J267</strain>
        <tissue evidence="3">Leaf</tissue>
    </source>
</reference>
<dbReference type="InterPro" id="IPR044824">
    <property type="entry name" value="MAIN-like"/>
</dbReference>
<dbReference type="EMBL" id="CM018039">
    <property type="protein sequence ID" value="KAA8537169.1"/>
    <property type="molecule type" value="Genomic_DNA"/>
</dbReference>
<dbReference type="PANTHER" id="PTHR46033:SF80">
    <property type="entry name" value="PROTEIN MAIN-LIKE 2-LIKE"/>
    <property type="match status" value="1"/>
</dbReference>
<feature type="domain" description="Aminotransferase-like plant mobile" evidence="2">
    <location>
        <begin position="143"/>
        <end position="322"/>
    </location>
</feature>
<evidence type="ECO:0000313" key="4">
    <source>
        <dbReference type="Proteomes" id="UP000325577"/>
    </source>
</evidence>
<dbReference type="AlphaFoldDB" id="A0A5J5B3B2"/>
<gene>
    <name evidence="3" type="ORF">F0562_029606</name>
</gene>
<evidence type="ECO:0000256" key="1">
    <source>
        <dbReference type="SAM" id="MobiDB-lite"/>
    </source>
</evidence>
<accession>A0A5J5B3B2</accession>
<evidence type="ECO:0000259" key="2">
    <source>
        <dbReference type="Pfam" id="PF10536"/>
    </source>
</evidence>
<organism evidence="3 4">
    <name type="scientific">Nyssa sinensis</name>
    <dbReference type="NCBI Taxonomy" id="561372"/>
    <lineage>
        <taxon>Eukaryota</taxon>
        <taxon>Viridiplantae</taxon>
        <taxon>Streptophyta</taxon>
        <taxon>Embryophyta</taxon>
        <taxon>Tracheophyta</taxon>
        <taxon>Spermatophyta</taxon>
        <taxon>Magnoliopsida</taxon>
        <taxon>eudicotyledons</taxon>
        <taxon>Gunneridae</taxon>
        <taxon>Pentapetalae</taxon>
        <taxon>asterids</taxon>
        <taxon>Cornales</taxon>
        <taxon>Nyssaceae</taxon>
        <taxon>Nyssa</taxon>
    </lineage>
</organism>
<proteinExistence type="predicted"/>